<comment type="caution">
    <text evidence="3">The sequence shown here is derived from an EMBL/GenBank/DDBJ whole genome shotgun (WGS) entry which is preliminary data.</text>
</comment>
<sequence>MGYVIIDLEFNNLKNITKYEEDFFDKHKELENINLENEIIEIGAIKVDKYMKQVAEMREYIKPSVFPVMNPIVTNITKITMDTLQKEGITFKQGMDKLKGMIEDGDVICSWAKDDIAEIIINSNYHNYTDLSWIKEYLDLQEYSTKILGHKKAMGLKSALDELKIKVDNTKLHDALNDAEYTLLVFKHIYNSRIVKNYIINDIYSMPAIHVKDLDNINIDEEKLDIRCPKCNKKIDLKENFKLLNWRFVSIGICPKCNSKILSELIVKRTLQGKNAYNEVNTILKEEAYLDYYYKLEKLNSQK</sequence>
<dbReference type="OrthoDB" id="159416at2"/>
<name>A0A0L9Y6S8_CLOBO</name>
<dbReference type="AlphaFoldDB" id="A0A0L9Y6S8"/>
<evidence type="ECO:0000313" key="4">
    <source>
        <dbReference type="Proteomes" id="UP000473681"/>
    </source>
</evidence>
<gene>
    <name evidence="2" type="ORF">FC774_11875</name>
    <name evidence="3" type="ORF">FDB51_02130</name>
</gene>
<dbReference type="InterPro" id="IPR013520">
    <property type="entry name" value="Ribonucl_H"/>
</dbReference>
<accession>A0A0L9Y6S8</accession>
<evidence type="ECO:0000259" key="1">
    <source>
        <dbReference type="SMART" id="SM00479"/>
    </source>
</evidence>
<dbReference type="EMBL" id="SWVK01000002">
    <property type="protein sequence ID" value="NFN33947.1"/>
    <property type="molecule type" value="Genomic_DNA"/>
</dbReference>
<keyword evidence="3" id="KW-0269">Exonuclease</keyword>
<feature type="domain" description="Exonuclease" evidence="1">
    <location>
        <begin position="2"/>
        <end position="195"/>
    </location>
</feature>
<reference evidence="4 5" key="1">
    <citation type="submission" date="2019-04" db="EMBL/GenBank/DDBJ databases">
        <title>Genome sequencing of Clostridium botulinum Groups I-IV and Clostridium butyricum.</title>
        <authorList>
            <person name="Brunt J."/>
            <person name="Van Vliet A.H.M."/>
            <person name="Stringer S.C."/>
            <person name="Carter A.T."/>
            <person name="Peck M.W."/>
        </authorList>
    </citation>
    <scope>NUCLEOTIDE SEQUENCE [LARGE SCALE GENOMIC DNA]</scope>
    <source>
        <strain evidence="2 5">1605</strain>
        <strain evidence="3 4">CB-K-33E</strain>
    </source>
</reference>
<protein>
    <submittedName>
        <fullName evidence="3">Exonuclease</fullName>
    </submittedName>
</protein>
<dbReference type="InterPro" id="IPR047201">
    <property type="entry name" value="ERI-1_3'hExo-like"/>
</dbReference>
<evidence type="ECO:0000313" key="2">
    <source>
        <dbReference type="EMBL" id="NFF88565.1"/>
    </source>
</evidence>
<dbReference type="InterPro" id="IPR012337">
    <property type="entry name" value="RNaseH-like_sf"/>
</dbReference>
<dbReference type="Pfam" id="PF00929">
    <property type="entry name" value="RNase_T"/>
    <property type="match status" value="1"/>
</dbReference>
<dbReference type="RefSeq" id="WP_017825168.1">
    <property type="nucleotide sequence ID" value="NZ_JACBBU010000013.1"/>
</dbReference>
<keyword evidence="3" id="KW-0378">Hydrolase</keyword>
<dbReference type="GO" id="GO:0003676">
    <property type="term" value="F:nucleic acid binding"/>
    <property type="evidence" value="ECO:0007669"/>
    <property type="project" value="InterPro"/>
</dbReference>
<keyword evidence="3" id="KW-0540">Nuclease</keyword>
<dbReference type="EMBL" id="SWOV01000033">
    <property type="protein sequence ID" value="NFF88565.1"/>
    <property type="molecule type" value="Genomic_DNA"/>
</dbReference>
<dbReference type="SUPFAM" id="SSF53098">
    <property type="entry name" value="Ribonuclease H-like"/>
    <property type="match status" value="1"/>
</dbReference>
<proteinExistence type="predicted"/>
<dbReference type="Gene3D" id="3.30.420.10">
    <property type="entry name" value="Ribonuclease H-like superfamily/Ribonuclease H"/>
    <property type="match status" value="1"/>
</dbReference>
<dbReference type="SMART" id="SM00479">
    <property type="entry name" value="EXOIII"/>
    <property type="match status" value="1"/>
</dbReference>
<dbReference type="GO" id="GO:0000175">
    <property type="term" value="F:3'-5'-RNA exonuclease activity"/>
    <property type="evidence" value="ECO:0007669"/>
    <property type="project" value="InterPro"/>
</dbReference>
<evidence type="ECO:0000313" key="3">
    <source>
        <dbReference type="EMBL" id="NFN33947.1"/>
    </source>
</evidence>
<dbReference type="Proteomes" id="UP000476820">
    <property type="component" value="Unassembled WGS sequence"/>
</dbReference>
<dbReference type="InterPro" id="IPR036397">
    <property type="entry name" value="RNaseH_sf"/>
</dbReference>
<dbReference type="Proteomes" id="UP000473681">
    <property type="component" value="Unassembled WGS sequence"/>
</dbReference>
<evidence type="ECO:0000313" key="5">
    <source>
        <dbReference type="Proteomes" id="UP000476820"/>
    </source>
</evidence>
<dbReference type="CDD" id="cd06133">
    <property type="entry name" value="ERI-1_3'hExo_like"/>
    <property type="match status" value="1"/>
</dbReference>
<organism evidence="3 4">
    <name type="scientific">Clostridium botulinum</name>
    <dbReference type="NCBI Taxonomy" id="1491"/>
    <lineage>
        <taxon>Bacteria</taxon>
        <taxon>Bacillati</taxon>
        <taxon>Bacillota</taxon>
        <taxon>Clostridia</taxon>
        <taxon>Eubacteriales</taxon>
        <taxon>Clostridiaceae</taxon>
        <taxon>Clostridium</taxon>
    </lineage>
</organism>